<dbReference type="EMBL" id="JAODAN010000006">
    <property type="protein sequence ID" value="KAK1923503.1"/>
    <property type="molecule type" value="Genomic_DNA"/>
</dbReference>
<comment type="caution">
    <text evidence="2">The sequence shown here is derived from an EMBL/GenBank/DDBJ whole genome shotgun (WGS) entry which is preliminary data.</text>
</comment>
<dbReference type="AlphaFoldDB" id="A0AAD9FPY8"/>
<keyword evidence="3" id="KW-1185">Reference proteome</keyword>
<feature type="region of interest" description="Disordered" evidence="1">
    <location>
        <begin position="212"/>
        <end position="267"/>
    </location>
</feature>
<proteinExistence type="predicted"/>
<feature type="compositionally biased region" description="Pro residues" evidence="1">
    <location>
        <begin position="247"/>
        <end position="259"/>
    </location>
</feature>
<feature type="region of interest" description="Disordered" evidence="1">
    <location>
        <begin position="129"/>
        <end position="187"/>
    </location>
</feature>
<sequence length="339" mass="37081">MHERSDADIRIPLVLSLTFSPRMPDPAIEAIKAGLPYTEPTSRGLFSRNKKAAKAQVTCEVNPHDPTAPPRRVIDVDGNTGGGWFASKKLGSNVLWGQKVGEGGVMPGSRPMPVPGQSAHSAAQGLMTTPTSAALPPDPPFPAWTTLPATSSTTDPYASHPRGPLDLSTAGSHSLSRSQRRHLEKMRAEQEKALREWDKAQREWEKALGRETKRRVKEEMKKKKDELKAQEKALRKQRKHPDRAMPTPTPASDVPPPGPASATQSDTGNVKWMMTPTYEEFGVRRPLDASGTWPQVGGASEWPMMSRTMTHALVDMAREERVHAVSAGTVWGGGWGGQW</sequence>
<feature type="compositionally biased region" description="Polar residues" evidence="1">
    <location>
        <begin position="147"/>
        <end position="156"/>
    </location>
</feature>
<name>A0AAD9FPY8_PAPLA</name>
<accession>A0AAD9FPY8</accession>
<evidence type="ECO:0000313" key="3">
    <source>
        <dbReference type="Proteomes" id="UP001182556"/>
    </source>
</evidence>
<reference evidence="2" key="1">
    <citation type="submission" date="2023-02" db="EMBL/GenBank/DDBJ databases">
        <title>Identification and recombinant expression of a fungal hydrolase from Papiliotrema laurentii that hydrolyzes apple cutin and clears colloidal polyester polyurethane.</title>
        <authorList>
            <consortium name="DOE Joint Genome Institute"/>
            <person name="Roman V.A."/>
            <person name="Bojanowski C."/>
            <person name="Crable B.R."/>
            <person name="Wagner D.N."/>
            <person name="Hung C.S."/>
            <person name="Nadeau L.J."/>
            <person name="Schratz L."/>
            <person name="Haridas S."/>
            <person name="Pangilinan J."/>
            <person name="Lipzen A."/>
            <person name="Na H."/>
            <person name="Yan M."/>
            <person name="Ng V."/>
            <person name="Grigoriev I.V."/>
            <person name="Spatafora J.W."/>
            <person name="Barlow D."/>
            <person name="Biffinger J."/>
            <person name="Kelley-Loughnane N."/>
            <person name="Varaljay V.A."/>
            <person name="Crookes-Goodson W.J."/>
        </authorList>
    </citation>
    <scope>NUCLEOTIDE SEQUENCE</scope>
    <source>
        <strain evidence="2">5307AH</strain>
    </source>
</reference>
<evidence type="ECO:0000313" key="2">
    <source>
        <dbReference type="EMBL" id="KAK1923503.1"/>
    </source>
</evidence>
<feature type="compositionally biased region" description="Basic and acidic residues" evidence="1">
    <location>
        <begin position="212"/>
        <end position="234"/>
    </location>
</feature>
<evidence type="ECO:0000256" key="1">
    <source>
        <dbReference type="SAM" id="MobiDB-lite"/>
    </source>
</evidence>
<protein>
    <submittedName>
        <fullName evidence="2">Uncharacterized protein</fullName>
    </submittedName>
</protein>
<dbReference type="Proteomes" id="UP001182556">
    <property type="component" value="Unassembled WGS sequence"/>
</dbReference>
<gene>
    <name evidence="2" type="ORF">DB88DRAFT_300760</name>
</gene>
<organism evidence="2 3">
    <name type="scientific">Papiliotrema laurentii</name>
    <name type="common">Cryptococcus laurentii</name>
    <dbReference type="NCBI Taxonomy" id="5418"/>
    <lineage>
        <taxon>Eukaryota</taxon>
        <taxon>Fungi</taxon>
        <taxon>Dikarya</taxon>
        <taxon>Basidiomycota</taxon>
        <taxon>Agaricomycotina</taxon>
        <taxon>Tremellomycetes</taxon>
        <taxon>Tremellales</taxon>
        <taxon>Rhynchogastremaceae</taxon>
        <taxon>Papiliotrema</taxon>
    </lineage>
</organism>